<evidence type="ECO:0000256" key="1">
    <source>
        <dbReference type="ARBA" id="ARBA00001947"/>
    </source>
</evidence>
<keyword evidence="8" id="KW-1185">Reference proteome</keyword>
<keyword evidence="3 5" id="KW-0862">Zinc</keyword>
<dbReference type="InterPro" id="IPR020843">
    <property type="entry name" value="ER"/>
</dbReference>
<evidence type="ECO:0000256" key="2">
    <source>
        <dbReference type="ARBA" id="ARBA00022723"/>
    </source>
</evidence>
<evidence type="ECO:0000313" key="7">
    <source>
        <dbReference type="EMBL" id="KAF2832361.1"/>
    </source>
</evidence>
<comment type="similarity">
    <text evidence="5">Belongs to the zinc-containing alcohol dehydrogenase family.</text>
</comment>
<dbReference type="OrthoDB" id="1879366at2759"/>
<sequence length="376" mass="40781">MTLMIQLFTLSIITQQPSLLNTQDIQNFITPTTKSTASRSYIFTTMPSFTVYKGSKEGKIVKGETKKPDLQNDQVLVKVTASGVCGTDEHYKTIDMALGHEGAGVVEQVGPNVRNLKKGDRVGWGYEHDSCGACDCCLTGRETYCPDRQMYGDADLDQGSFASHAVWREAFLFKIPDALTDAEAAPLMCGGATVFNALYTYGIKSTDRVGVMGVGGLGHLAIQFAAKMGCDVVVFSGSDSKKEEAMKLGATEFVAMKGKSEIDIGRKVDALLVTTSVQPDWKVVLPVMAPNSKIFPLTVAEGNFEIPHMPMILTGITIQGSVVAARAVHRHMLEFAALHGIKPIVMEFPLNESGIEDAMATLRDGKMRYRGVLKPQ</sequence>
<dbReference type="Pfam" id="PF08240">
    <property type="entry name" value="ADH_N"/>
    <property type="match status" value="1"/>
</dbReference>
<comment type="cofactor">
    <cofactor evidence="1 5">
        <name>Zn(2+)</name>
        <dbReference type="ChEBI" id="CHEBI:29105"/>
    </cofactor>
</comment>
<evidence type="ECO:0000256" key="3">
    <source>
        <dbReference type="ARBA" id="ARBA00022833"/>
    </source>
</evidence>
<dbReference type="InterPro" id="IPR047109">
    <property type="entry name" value="CAD-like"/>
</dbReference>
<dbReference type="CDD" id="cd05283">
    <property type="entry name" value="CAD1"/>
    <property type="match status" value="1"/>
</dbReference>
<evidence type="ECO:0000313" key="8">
    <source>
        <dbReference type="Proteomes" id="UP000799424"/>
    </source>
</evidence>
<evidence type="ECO:0000259" key="6">
    <source>
        <dbReference type="SMART" id="SM00829"/>
    </source>
</evidence>
<dbReference type="InterPro" id="IPR013154">
    <property type="entry name" value="ADH-like_N"/>
</dbReference>
<dbReference type="FunFam" id="3.40.50.720:FF:000022">
    <property type="entry name" value="Cinnamyl alcohol dehydrogenase"/>
    <property type="match status" value="1"/>
</dbReference>
<evidence type="ECO:0000256" key="4">
    <source>
        <dbReference type="ARBA" id="ARBA00023002"/>
    </source>
</evidence>
<name>A0A6A7AGD3_9PLEO</name>
<dbReference type="InterPro" id="IPR011032">
    <property type="entry name" value="GroES-like_sf"/>
</dbReference>
<dbReference type="InterPro" id="IPR036291">
    <property type="entry name" value="NAD(P)-bd_dom_sf"/>
</dbReference>
<dbReference type="PROSITE" id="PS00059">
    <property type="entry name" value="ADH_ZINC"/>
    <property type="match status" value="1"/>
</dbReference>
<dbReference type="EMBL" id="MU006217">
    <property type="protein sequence ID" value="KAF2832361.1"/>
    <property type="molecule type" value="Genomic_DNA"/>
</dbReference>
<dbReference type="GO" id="GO:0008270">
    <property type="term" value="F:zinc ion binding"/>
    <property type="evidence" value="ECO:0007669"/>
    <property type="project" value="InterPro"/>
</dbReference>
<dbReference type="SUPFAM" id="SSF50129">
    <property type="entry name" value="GroES-like"/>
    <property type="match status" value="1"/>
</dbReference>
<dbReference type="GO" id="GO:0016616">
    <property type="term" value="F:oxidoreductase activity, acting on the CH-OH group of donors, NAD or NADP as acceptor"/>
    <property type="evidence" value="ECO:0007669"/>
    <property type="project" value="InterPro"/>
</dbReference>
<proteinExistence type="inferred from homology"/>
<dbReference type="Gene3D" id="3.90.180.10">
    <property type="entry name" value="Medium-chain alcohol dehydrogenases, catalytic domain"/>
    <property type="match status" value="1"/>
</dbReference>
<protein>
    <submittedName>
        <fullName evidence="7">GroES-like protein</fullName>
    </submittedName>
</protein>
<dbReference type="Gene3D" id="3.40.50.720">
    <property type="entry name" value="NAD(P)-binding Rossmann-like Domain"/>
    <property type="match status" value="1"/>
</dbReference>
<dbReference type="Proteomes" id="UP000799424">
    <property type="component" value="Unassembled WGS sequence"/>
</dbReference>
<evidence type="ECO:0000256" key="5">
    <source>
        <dbReference type="RuleBase" id="RU361277"/>
    </source>
</evidence>
<dbReference type="PROSITE" id="PS00065">
    <property type="entry name" value="D_2_HYDROXYACID_DH_1"/>
    <property type="match status" value="1"/>
</dbReference>
<feature type="domain" description="Enoyl reductase (ER)" evidence="6">
    <location>
        <begin position="54"/>
        <end position="373"/>
    </location>
</feature>
<dbReference type="PANTHER" id="PTHR42683">
    <property type="entry name" value="ALDEHYDE REDUCTASE"/>
    <property type="match status" value="1"/>
</dbReference>
<keyword evidence="2 5" id="KW-0479">Metal-binding</keyword>
<dbReference type="Pfam" id="PF00107">
    <property type="entry name" value="ADH_zinc_N"/>
    <property type="match status" value="1"/>
</dbReference>
<accession>A0A6A7AGD3</accession>
<dbReference type="SMART" id="SM00829">
    <property type="entry name" value="PKS_ER"/>
    <property type="match status" value="1"/>
</dbReference>
<dbReference type="InterPro" id="IPR013149">
    <property type="entry name" value="ADH-like_C"/>
</dbReference>
<keyword evidence="4" id="KW-0560">Oxidoreductase</keyword>
<dbReference type="InterPro" id="IPR002328">
    <property type="entry name" value="ADH_Zn_CS"/>
</dbReference>
<dbReference type="FunFam" id="3.90.180.10:FF:000022">
    <property type="entry name" value="NADP-dependent alcohol dehydrogenase"/>
    <property type="match status" value="1"/>
</dbReference>
<dbReference type="InterPro" id="IPR029752">
    <property type="entry name" value="D-isomer_DH_CS1"/>
</dbReference>
<dbReference type="SUPFAM" id="SSF51735">
    <property type="entry name" value="NAD(P)-binding Rossmann-fold domains"/>
    <property type="match status" value="1"/>
</dbReference>
<dbReference type="AlphaFoldDB" id="A0A6A7AGD3"/>
<gene>
    <name evidence="7" type="ORF">CC86DRAFT_366179</name>
</gene>
<reference evidence="7" key="1">
    <citation type="journal article" date="2020" name="Stud. Mycol.">
        <title>101 Dothideomycetes genomes: a test case for predicting lifestyles and emergence of pathogens.</title>
        <authorList>
            <person name="Haridas S."/>
            <person name="Albert R."/>
            <person name="Binder M."/>
            <person name="Bloem J."/>
            <person name="Labutti K."/>
            <person name="Salamov A."/>
            <person name="Andreopoulos B."/>
            <person name="Baker S."/>
            <person name="Barry K."/>
            <person name="Bills G."/>
            <person name="Bluhm B."/>
            <person name="Cannon C."/>
            <person name="Castanera R."/>
            <person name="Culley D."/>
            <person name="Daum C."/>
            <person name="Ezra D."/>
            <person name="Gonzalez J."/>
            <person name="Henrissat B."/>
            <person name="Kuo A."/>
            <person name="Liang C."/>
            <person name="Lipzen A."/>
            <person name="Lutzoni F."/>
            <person name="Magnuson J."/>
            <person name="Mondo S."/>
            <person name="Nolan M."/>
            <person name="Ohm R."/>
            <person name="Pangilinan J."/>
            <person name="Park H.-J."/>
            <person name="Ramirez L."/>
            <person name="Alfaro M."/>
            <person name="Sun H."/>
            <person name="Tritt A."/>
            <person name="Yoshinaga Y."/>
            <person name="Zwiers L.-H."/>
            <person name="Turgeon B."/>
            <person name="Goodwin S."/>
            <person name="Spatafora J."/>
            <person name="Crous P."/>
            <person name="Grigoriev I."/>
        </authorList>
    </citation>
    <scope>NUCLEOTIDE SEQUENCE</scope>
    <source>
        <strain evidence="7">CBS 113818</strain>
    </source>
</reference>
<organism evidence="7 8">
    <name type="scientific">Ophiobolus disseminans</name>
    <dbReference type="NCBI Taxonomy" id="1469910"/>
    <lineage>
        <taxon>Eukaryota</taxon>
        <taxon>Fungi</taxon>
        <taxon>Dikarya</taxon>
        <taxon>Ascomycota</taxon>
        <taxon>Pezizomycotina</taxon>
        <taxon>Dothideomycetes</taxon>
        <taxon>Pleosporomycetidae</taxon>
        <taxon>Pleosporales</taxon>
        <taxon>Pleosporineae</taxon>
        <taxon>Phaeosphaeriaceae</taxon>
        <taxon>Ophiobolus</taxon>
    </lineage>
</organism>